<reference evidence="1 2" key="1">
    <citation type="journal article" date="2022" name="Plant J.">
        <title>Chromosome-level genome of Camellia lanceoleosa provides a valuable resource for understanding genome evolution and self-incompatibility.</title>
        <authorList>
            <person name="Gong W."/>
            <person name="Xiao S."/>
            <person name="Wang L."/>
            <person name="Liao Z."/>
            <person name="Chang Y."/>
            <person name="Mo W."/>
            <person name="Hu G."/>
            <person name="Li W."/>
            <person name="Zhao G."/>
            <person name="Zhu H."/>
            <person name="Hu X."/>
            <person name="Ji K."/>
            <person name="Xiang X."/>
            <person name="Song Q."/>
            <person name="Yuan D."/>
            <person name="Jin S."/>
            <person name="Zhang L."/>
        </authorList>
    </citation>
    <scope>NUCLEOTIDE SEQUENCE [LARGE SCALE GENOMIC DNA]</scope>
    <source>
        <strain evidence="1">SQ_2022a</strain>
    </source>
</reference>
<organism evidence="1 2">
    <name type="scientific">Camellia lanceoleosa</name>
    <dbReference type="NCBI Taxonomy" id="1840588"/>
    <lineage>
        <taxon>Eukaryota</taxon>
        <taxon>Viridiplantae</taxon>
        <taxon>Streptophyta</taxon>
        <taxon>Embryophyta</taxon>
        <taxon>Tracheophyta</taxon>
        <taxon>Spermatophyta</taxon>
        <taxon>Magnoliopsida</taxon>
        <taxon>eudicotyledons</taxon>
        <taxon>Gunneridae</taxon>
        <taxon>Pentapetalae</taxon>
        <taxon>asterids</taxon>
        <taxon>Ericales</taxon>
        <taxon>Theaceae</taxon>
        <taxon>Camellia</taxon>
    </lineage>
</organism>
<name>A0ACC0GYL4_9ERIC</name>
<keyword evidence="2" id="KW-1185">Reference proteome</keyword>
<evidence type="ECO:0000313" key="1">
    <source>
        <dbReference type="EMBL" id="KAI8005532.1"/>
    </source>
</evidence>
<sequence>MGFSYFSTHQGMGRAHFFLFFDTARVFSLSLTPTPTPDQSSNIRCIENTVDVEGCKQWMSSRFSVSASKVAGDQSSPTISLALSTVLQRESEHIGVVKHWCRQILTGLMHRLVLMKCCYCWSVATVVGLHFFSFLLLLVELVCCKYRCQ</sequence>
<proteinExistence type="predicted"/>
<evidence type="ECO:0000313" key="2">
    <source>
        <dbReference type="Proteomes" id="UP001060215"/>
    </source>
</evidence>
<gene>
    <name evidence="1" type="ORF">LOK49_LG08G01621</name>
</gene>
<protein>
    <submittedName>
        <fullName evidence="1">Uncharacterized protein</fullName>
    </submittedName>
</protein>
<dbReference type="Proteomes" id="UP001060215">
    <property type="component" value="Chromosome 9"/>
</dbReference>
<comment type="caution">
    <text evidence="1">The sequence shown here is derived from an EMBL/GenBank/DDBJ whole genome shotgun (WGS) entry which is preliminary data.</text>
</comment>
<accession>A0ACC0GYL4</accession>
<dbReference type="EMBL" id="CM045766">
    <property type="protein sequence ID" value="KAI8005532.1"/>
    <property type="molecule type" value="Genomic_DNA"/>
</dbReference>